<dbReference type="Proteomes" id="UP000503505">
    <property type="component" value="Chromosome"/>
</dbReference>
<dbReference type="InterPro" id="IPR011990">
    <property type="entry name" value="TPR-like_helical_dom_sf"/>
</dbReference>
<gene>
    <name evidence="1" type="ORF">FSC10_12690</name>
</gene>
<dbReference type="AlphaFoldDB" id="A0AAE7BXL5"/>
<dbReference type="Pfam" id="PF08238">
    <property type="entry name" value="Sel1"/>
    <property type="match status" value="12"/>
</dbReference>
<sequence>MWFLLVLILGIVALGIWMWKRPDPVTRDQARAVQHDLWIEQIEAQLKHAARLSTEGQQSNYARAYQIYQDLAQQQEIPQAYVGMGLMQLKGLGRPQSTENAINLFENAFRLGSDEAAYHLGQVFEDDRYQHRDCGKALYWYRHAVARGNMEAQYRITELSEPTQDAAEQHRLQLLIQNADQGHSGSQYQLAQHYLAEGTTQDLSLGIHYLFLAAQQDHLEATQQIAQLYVCGELLPQDQSKALRFIKQSVNLGDQNGAYEYYAGVLLGTIDADQRQRILQHLQQLSYEHKDAQAKTLLGLAYFYGWFVDKNETMAFRYWSEAANTQFPQALCMIAALYYESYLVANEPEKAFSLYQAAAKIDPDYFYSQMGLALCYLHGIGTVKDTTKATQIIQQNAQQHWNIGAQSEADLTYIVGRFYSLPEYPLPNRDKSIQYLNQAVSKGSADAAWYLYQALSGQYPVFTIDEDQAKRYLHQAAQFGHAQAQAQLGMNYLKGEGVEQEIALGLNYLKQAAAQQNAMALNALGEVMEHGIGVEANMDQAIQFYHKAAAQVNADAYSHLGRVYTKGIGVDRDVTLARAWLEKGSLLGHAASQEQLNNLNAYLQMKNRLA</sequence>
<dbReference type="Gene3D" id="1.25.40.10">
    <property type="entry name" value="Tetratricopeptide repeat domain"/>
    <property type="match status" value="4"/>
</dbReference>
<dbReference type="SUPFAM" id="SSF81901">
    <property type="entry name" value="HCP-like"/>
    <property type="match status" value="4"/>
</dbReference>
<dbReference type="SMART" id="SM00671">
    <property type="entry name" value="SEL1"/>
    <property type="match status" value="13"/>
</dbReference>
<name>A0AAE7BXL5_9GAMM</name>
<dbReference type="PANTHER" id="PTHR11102">
    <property type="entry name" value="SEL-1-LIKE PROTEIN"/>
    <property type="match status" value="1"/>
</dbReference>
<evidence type="ECO:0000313" key="1">
    <source>
        <dbReference type="EMBL" id="QIC68157.1"/>
    </source>
</evidence>
<evidence type="ECO:0000313" key="2">
    <source>
        <dbReference type="Proteomes" id="UP000503505"/>
    </source>
</evidence>
<dbReference type="InterPro" id="IPR050767">
    <property type="entry name" value="Sel1_AlgK"/>
</dbReference>
<accession>A0AAE7BXL5</accession>
<reference evidence="1 2" key="1">
    <citation type="submission" date="2019-09" db="EMBL/GenBank/DDBJ databases">
        <title>Non-baumannii Acinetobacter spp. carrying blaNDM-1 isolated in China.</title>
        <authorList>
            <person name="Cui C."/>
            <person name="Chen C."/>
            <person name="Sun J."/>
            <person name="Liu Y."/>
        </authorList>
    </citation>
    <scope>NUCLEOTIDE SEQUENCE [LARGE SCALE GENOMIC DNA]</scope>
    <source>
        <strain evidence="1 2">HZE23-1</strain>
    </source>
</reference>
<dbReference type="InterPro" id="IPR006597">
    <property type="entry name" value="Sel1-like"/>
</dbReference>
<dbReference type="PANTHER" id="PTHR11102:SF160">
    <property type="entry name" value="ERAD-ASSOCIATED E3 UBIQUITIN-PROTEIN LIGASE COMPONENT HRD3"/>
    <property type="match status" value="1"/>
</dbReference>
<dbReference type="EMBL" id="CP044463">
    <property type="protein sequence ID" value="QIC68157.1"/>
    <property type="molecule type" value="Genomic_DNA"/>
</dbReference>
<dbReference type="RefSeq" id="WP_163172143.1">
    <property type="nucleotide sequence ID" value="NZ_CP044463.1"/>
</dbReference>
<proteinExistence type="predicted"/>
<protein>
    <submittedName>
        <fullName evidence="1">Sel1 repeat family protein</fullName>
    </submittedName>
</protein>
<organism evidence="1 2">
    <name type="scientific">Acinetobacter schindleri</name>
    <dbReference type="NCBI Taxonomy" id="108981"/>
    <lineage>
        <taxon>Bacteria</taxon>
        <taxon>Pseudomonadati</taxon>
        <taxon>Pseudomonadota</taxon>
        <taxon>Gammaproteobacteria</taxon>
        <taxon>Moraxellales</taxon>
        <taxon>Moraxellaceae</taxon>
        <taxon>Acinetobacter</taxon>
    </lineage>
</organism>